<dbReference type="RefSeq" id="WP_300648892.1">
    <property type="nucleotide sequence ID" value="NZ_BAABKD010000001.1"/>
</dbReference>
<dbReference type="Proteomes" id="UP001500227">
    <property type="component" value="Unassembled WGS sequence"/>
</dbReference>
<keyword evidence="1" id="KW-0472">Membrane</keyword>
<keyword evidence="4" id="KW-1185">Reference proteome</keyword>
<dbReference type="PANTHER" id="PTHR22911:SF103">
    <property type="entry name" value="BLR2811 PROTEIN"/>
    <property type="match status" value="1"/>
</dbReference>
<comment type="caution">
    <text evidence="3">The sequence shown here is derived from an EMBL/GenBank/DDBJ whole genome shotgun (WGS) entry which is preliminary data.</text>
</comment>
<proteinExistence type="predicted"/>
<accession>A0ABP9LW26</accession>
<name>A0ABP9LW26_9BURK</name>
<evidence type="ECO:0000313" key="3">
    <source>
        <dbReference type="EMBL" id="GAA5084619.1"/>
    </source>
</evidence>
<evidence type="ECO:0000313" key="4">
    <source>
        <dbReference type="Proteomes" id="UP001500227"/>
    </source>
</evidence>
<organism evidence="3 4">
    <name type="scientific">Paenalcaligenes hermetiae</name>
    <dbReference type="NCBI Taxonomy" id="1157987"/>
    <lineage>
        <taxon>Bacteria</taxon>
        <taxon>Pseudomonadati</taxon>
        <taxon>Pseudomonadota</taxon>
        <taxon>Betaproteobacteria</taxon>
        <taxon>Burkholderiales</taxon>
        <taxon>Alcaligenaceae</taxon>
        <taxon>Paenalcaligenes</taxon>
    </lineage>
</organism>
<sequence length="306" mass="33302">MTPQRPIFGIILLILSTWALSSLDASGKWIMAAGLPLLVMCWARYMIHLLLVLGIILPTKGIKILKAKRPKDQILRGLIMLFATLSFFSALRYLPQAEATAINFLAPLLVLSVAPWVLKEPPRISRWIAAAVGFLGVMLIIRPSSGLHPLGVVFGLITAVLFATQYIVTRRVAVDDAMTTLIWSGLVGTVLTTLLMPFILPEVWPIFSTFDTPHWFALAATGVFGALGHLLQIQAYQRAPASVLAPFVYLQIISAAGLGWLLWGQFPDALSWVGIGIVCGSGAVIAVWEWRQQQKAKLAAASPAQS</sequence>
<dbReference type="InterPro" id="IPR000620">
    <property type="entry name" value="EamA_dom"/>
</dbReference>
<dbReference type="Pfam" id="PF00892">
    <property type="entry name" value="EamA"/>
    <property type="match status" value="2"/>
</dbReference>
<feature type="transmembrane region" description="Helical" evidence="1">
    <location>
        <begin position="147"/>
        <end position="168"/>
    </location>
</feature>
<keyword evidence="1" id="KW-0812">Transmembrane</keyword>
<protein>
    <submittedName>
        <fullName evidence="3">DMT family transporter</fullName>
    </submittedName>
</protein>
<feature type="transmembrane region" description="Helical" evidence="1">
    <location>
        <begin position="100"/>
        <end position="117"/>
    </location>
</feature>
<feature type="transmembrane region" description="Helical" evidence="1">
    <location>
        <begin position="180"/>
        <end position="200"/>
    </location>
</feature>
<dbReference type="SUPFAM" id="SSF103481">
    <property type="entry name" value="Multidrug resistance efflux transporter EmrE"/>
    <property type="match status" value="2"/>
</dbReference>
<evidence type="ECO:0000256" key="1">
    <source>
        <dbReference type="SAM" id="Phobius"/>
    </source>
</evidence>
<feature type="domain" description="EamA" evidence="2">
    <location>
        <begin position="8"/>
        <end position="141"/>
    </location>
</feature>
<feature type="transmembrane region" description="Helical" evidence="1">
    <location>
        <begin position="243"/>
        <end position="263"/>
    </location>
</feature>
<dbReference type="PANTHER" id="PTHR22911">
    <property type="entry name" value="ACYL-MALONYL CONDENSING ENZYME-RELATED"/>
    <property type="match status" value="1"/>
</dbReference>
<reference evidence="4" key="1">
    <citation type="journal article" date="2019" name="Int. J. Syst. Evol. Microbiol.">
        <title>The Global Catalogue of Microorganisms (GCM) 10K type strain sequencing project: providing services to taxonomists for standard genome sequencing and annotation.</title>
        <authorList>
            <consortium name="The Broad Institute Genomics Platform"/>
            <consortium name="The Broad Institute Genome Sequencing Center for Infectious Disease"/>
            <person name="Wu L."/>
            <person name="Ma J."/>
        </authorList>
    </citation>
    <scope>NUCLEOTIDE SEQUENCE [LARGE SCALE GENOMIC DNA]</scope>
    <source>
        <strain evidence="4">JCM 18423</strain>
    </source>
</reference>
<feature type="domain" description="EamA" evidence="2">
    <location>
        <begin position="150"/>
        <end position="284"/>
    </location>
</feature>
<feature type="transmembrane region" description="Helical" evidence="1">
    <location>
        <begin position="212"/>
        <end position="231"/>
    </location>
</feature>
<feature type="transmembrane region" description="Helical" evidence="1">
    <location>
        <begin position="74"/>
        <end position="94"/>
    </location>
</feature>
<feature type="transmembrane region" description="Helical" evidence="1">
    <location>
        <begin position="269"/>
        <end position="288"/>
    </location>
</feature>
<evidence type="ECO:0000259" key="2">
    <source>
        <dbReference type="Pfam" id="PF00892"/>
    </source>
</evidence>
<keyword evidence="1" id="KW-1133">Transmembrane helix</keyword>
<dbReference type="InterPro" id="IPR037185">
    <property type="entry name" value="EmrE-like"/>
</dbReference>
<dbReference type="EMBL" id="BAABKD010000001">
    <property type="protein sequence ID" value="GAA5084619.1"/>
    <property type="molecule type" value="Genomic_DNA"/>
</dbReference>
<feature type="transmembrane region" description="Helical" evidence="1">
    <location>
        <begin position="29"/>
        <end position="53"/>
    </location>
</feature>
<gene>
    <name evidence="3" type="ORF">GCM10023337_02390</name>
</gene>
<feature type="transmembrane region" description="Helical" evidence="1">
    <location>
        <begin position="124"/>
        <end position="141"/>
    </location>
</feature>